<dbReference type="Proteomes" id="UP001487296">
    <property type="component" value="Unassembled WGS sequence"/>
</dbReference>
<reference evidence="2 3" key="1">
    <citation type="submission" date="2024-04" db="EMBL/GenBank/DDBJ databases">
        <title>Human intestinal bacterial collection.</title>
        <authorList>
            <person name="Pauvert C."/>
            <person name="Hitch T.C.A."/>
            <person name="Clavel T."/>
        </authorList>
    </citation>
    <scope>NUCLEOTIDE SEQUENCE [LARGE SCALE GENOMIC DNA]</scope>
    <source>
        <strain evidence="2 3">CLA-AA-H145</strain>
    </source>
</reference>
<evidence type="ECO:0000256" key="1">
    <source>
        <dbReference type="SAM" id="Phobius"/>
    </source>
</evidence>
<name>A0ABV1FT38_9BACT</name>
<dbReference type="Pfam" id="PF14014">
    <property type="entry name" value="DUF4230"/>
    <property type="match status" value="1"/>
</dbReference>
<sequence length="208" mass="23432">MKQFLQQISRALVAKFVLVAVCVLAIVGVVAYLSHQMKGSSVEVGHTQRIGVTPTQVERIRSIGQWEFLSVADEEMVDTVRHGFFGDDELSRIYYGTLRLGVDLSQTADGWITMDHDTVDVLLPAIRLLDDNFLDEARTKTFYEEGKWSEADKAALTRRAQLAMKRRCLTPSNIRSAQQNASTQFDNLLKAMGFDYARIRFANPPSTK</sequence>
<keyword evidence="3" id="KW-1185">Reference proteome</keyword>
<feature type="transmembrane region" description="Helical" evidence="1">
    <location>
        <begin position="12"/>
        <end position="33"/>
    </location>
</feature>
<evidence type="ECO:0000313" key="2">
    <source>
        <dbReference type="EMBL" id="MEQ2487525.1"/>
    </source>
</evidence>
<keyword evidence="1" id="KW-0472">Membrane</keyword>
<gene>
    <name evidence="2" type="ORF">AAAT34_10810</name>
</gene>
<dbReference type="RefSeq" id="WP_215760600.1">
    <property type="nucleotide sequence ID" value="NZ_JAHKBE010000055.1"/>
</dbReference>
<evidence type="ECO:0000313" key="3">
    <source>
        <dbReference type="Proteomes" id="UP001487296"/>
    </source>
</evidence>
<dbReference type="InterPro" id="IPR025324">
    <property type="entry name" value="DUF4230"/>
</dbReference>
<comment type="caution">
    <text evidence="2">The sequence shown here is derived from an EMBL/GenBank/DDBJ whole genome shotgun (WGS) entry which is preliminary data.</text>
</comment>
<protein>
    <submittedName>
        <fullName evidence="2">DUF4230 domain-containing protein</fullName>
    </submittedName>
</protein>
<keyword evidence="1" id="KW-1133">Transmembrane helix</keyword>
<proteinExistence type="predicted"/>
<accession>A0ABV1FT38</accession>
<organism evidence="2 3">
    <name type="scientific">Hallella faecis</name>
    <dbReference type="NCBI Taxonomy" id="2841596"/>
    <lineage>
        <taxon>Bacteria</taxon>
        <taxon>Pseudomonadati</taxon>
        <taxon>Bacteroidota</taxon>
        <taxon>Bacteroidia</taxon>
        <taxon>Bacteroidales</taxon>
        <taxon>Prevotellaceae</taxon>
        <taxon>Hallella</taxon>
    </lineage>
</organism>
<dbReference type="EMBL" id="JBBNFP010000054">
    <property type="protein sequence ID" value="MEQ2487525.1"/>
    <property type="molecule type" value="Genomic_DNA"/>
</dbReference>
<keyword evidence="1" id="KW-0812">Transmembrane</keyword>